<evidence type="ECO:0000256" key="8">
    <source>
        <dbReference type="ARBA" id="ARBA00023237"/>
    </source>
</evidence>
<keyword evidence="11" id="KW-0732">Signal</keyword>
<evidence type="ECO:0000313" key="14">
    <source>
        <dbReference type="EMBL" id="PCK31387.1"/>
    </source>
</evidence>
<proteinExistence type="inferred from homology"/>
<dbReference type="InterPro" id="IPR012910">
    <property type="entry name" value="Plug_dom"/>
</dbReference>
<dbReference type="SUPFAM" id="SSF56935">
    <property type="entry name" value="Porins"/>
    <property type="match status" value="1"/>
</dbReference>
<dbReference type="EMBL" id="NKHF01000055">
    <property type="protein sequence ID" value="PCK31387.1"/>
    <property type="molecule type" value="Genomic_DNA"/>
</dbReference>
<dbReference type="Gene3D" id="2.40.170.20">
    <property type="entry name" value="TonB-dependent receptor, beta-barrel domain"/>
    <property type="match status" value="1"/>
</dbReference>
<sequence length="816" mass="90371">MNYSKLSIAVAASLFSMQATQTFASDVKLADQNIEVIVVEGEKLQLRKREIEHTKGSSNSDIFSTFTGVNANNLRNEAGALDIGIRGVQGEGRVPIFIDGSLQSTHTNRGYMGSADRTYIDSDLISDLSLEKGATSKGSAFSSGAIGGSVTIRTLNAQDVFKEGEQFGALVKLKTHNNNKMPEIAENFGLQSYYEVSNDNDTFDFDGGGITFATAYQSDKLQAVLAFSDKKVGNYFAGKHGFDNFVEVDEFTKYVPPTDAAGNALNVPWSEYIETTEIVHTPPPVNREGEVVNTSFESESYLAKFSYALNDEHSIEANTRLHRQEAGEMLASYWYKGRAGDLKYWTSVDENGEKQTHIEKIPEGVETMPQWEPGSATVNSASVLYRYLPASTSLIDLKINAWRTSAKLKQYNALGSNLGSNAGQYFHRYSNKRAGVGVLNTSSFTVASYPVTLLYGLSWQEETLAPHKDWLNNFKKDYFPDDHQYTPTSRHGKQVKRAIFTNAQIDLSPLELSLNINHHDSENQDHQTGEQLRFDGKTDITVQGVYYVVDNTAIKAKFSNAYRMPNLYESTISNEVFSYSPDYPVGPEKTQSYDIGIESDFSNVLTNGDKLVVFAEYFNTHIKDMLATGFLPSKKPDAESWDQNFTFTNYDKFELPGAEFGLNYQGDLFYGKIAYTKYFDVEMCSSLVAEAEGVDTCNATGFSGSLTPVRIPPKKHLIANIGTTLFNDKADIGLTYKGHSEKMHPAGFLSGTGANALQRIPAGYQLDFYADYKFNESYSAFLTVSNLTNRYTVSSGSVVAMPEPGRTVTFGVEIKL</sequence>
<dbReference type="PANTHER" id="PTHR30069">
    <property type="entry name" value="TONB-DEPENDENT OUTER MEMBRANE RECEPTOR"/>
    <property type="match status" value="1"/>
</dbReference>
<feature type="domain" description="TonB-dependent receptor plug" evidence="13">
    <location>
        <begin position="47"/>
        <end position="148"/>
    </location>
</feature>
<protein>
    <recommendedName>
        <fullName evidence="16">TonB-dependent receptor</fullName>
    </recommendedName>
</protein>
<evidence type="ECO:0000256" key="6">
    <source>
        <dbReference type="ARBA" id="ARBA00023077"/>
    </source>
</evidence>
<comment type="similarity">
    <text evidence="2 9 10">Belongs to the TonB-dependent receptor family.</text>
</comment>
<dbReference type="RefSeq" id="WP_099642330.1">
    <property type="nucleotide sequence ID" value="NZ_NKHF01000055.1"/>
</dbReference>
<keyword evidence="5 9" id="KW-0812">Transmembrane</keyword>
<keyword evidence="15" id="KW-1185">Reference proteome</keyword>
<organism evidence="14 15">
    <name type="scientific">Pseudoalteromonas piscicida</name>
    <dbReference type="NCBI Taxonomy" id="43662"/>
    <lineage>
        <taxon>Bacteria</taxon>
        <taxon>Pseudomonadati</taxon>
        <taxon>Pseudomonadota</taxon>
        <taxon>Gammaproteobacteria</taxon>
        <taxon>Alteromonadales</taxon>
        <taxon>Pseudoalteromonadaceae</taxon>
        <taxon>Pseudoalteromonas</taxon>
    </lineage>
</organism>
<keyword evidence="4 9" id="KW-1134">Transmembrane beta strand</keyword>
<dbReference type="Pfam" id="PF00593">
    <property type="entry name" value="TonB_dep_Rec_b-barrel"/>
    <property type="match status" value="1"/>
</dbReference>
<keyword evidence="3 9" id="KW-0813">Transport</keyword>
<dbReference type="InterPro" id="IPR039426">
    <property type="entry name" value="TonB-dep_rcpt-like"/>
</dbReference>
<dbReference type="GO" id="GO:0044718">
    <property type="term" value="P:siderophore transmembrane transport"/>
    <property type="evidence" value="ECO:0007669"/>
    <property type="project" value="TreeGrafter"/>
</dbReference>
<dbReference type="GO" id="GO:0015344">
    <property type="term" value="F:siderophore uptake transmembrane transporter activity"/>
    <property type="evidence" value="ECO:0007669"/>
    <property type="project" value="TreeGrafter"/>
</dbReference>
<feature type="domain" description="TonB-dependent receptor-like beta-barrel" evidence="12">
    <location>
        <begin position="402"/>
        <end position="787"/>
    </location>
</feature>
<dbReference type="Gene3D" id="2.170.130.10">
    <property type="entry name" value="TonB-dependent receptor, plug domain"/>
    <property type="match status" value="1"/>
</dbReference>
<dbReference type="PANTHER" id="PTHR30069:SF41">
    <property type="entry name" value="HEME_HEMOPEXIN UTILIZATION PROTEIN C"/>
    <property type="match status" value="1"/>
</dbReference>
<evidence type="ECO:0000313" key="15">
    <source>
        <dbReference type="Proteomes" id="UP000228621"/>
    </source>
</evidence>
<feature type="chain" id="PRO_5012043127" description="TonB-dependent receptor" evidence="11">
    <location>
        <begin position="25"/>
        <end position="816"/>
    </location>
</feature>
<dbReference type="PROSITE" id="PS52016">
    <property type="entry name" value="TONB_DEPENDENT_REC_3"/>
    <property type="match status" value="1"/>
</dbReference>
<name>A0A2A5JPT6_PSEO7</name>
<evidence type="ECO:0000256" key="1">
    <source>
        <dbReference type="ARBA" id="ARBA00004571"/>
    </source>
</evidence>
<evidence type="ECO:0000256" key="5">
    <source>
        <dbReference type="ARBA" id="ARBA00022692"/>
    </source>
</evidence>
<dbReference type="AlphaFoldDB" id="A0A2A5JPT6"/>
<evidence type="ECO:0000259" key="13">
    <source>
        <dbReference type="Pfam" id="PF07715"/>
    </source>
</evidence>
<feature type="signal peptide" evidence="11">
    <location>
        <begin position="1"/>
        <end position="24"/>
    </location>
</feature>
<evidence type="ECO:0000256" key="4">
    <source>
        <dbReference type="ARBA" id="ARBA00022452"/>
    </source>
</evidence>
<comment type="caution">
    <text evidence="14">The sequence shown here is derived from an EMBL/GenBank/DDBJ whole genome shotgun (WGS) entry which is preliminary data.</text>
</comment>
<comment type="subcellular location">
    <subcellularLocation>
        <location evidence="1 9">Cell outer membrane</location>
        <topology evidence="1 9">Multi-pass membrane protein</topology>
    </subcellularLocation>
</comment>
<dbReference type="OrthoDB" id="6046653at2"/>
<evidence type="ECO:0000256" key="3">
    <source>
        <dbReference type="ARBA" id="ARBA00022448"/>
    </source>
</evidence>
<accession>A0A2A5JPT6</accession>
<evidence type="ECO:0000256" key="9">
    <source>
        <dbReference type="PROSITE-ProRule" id="PRU01360"/>
    </source>
</evidence>
<evidence type="ECO:0000256" key="7">
    <source>
        <dbReference type="ARBA" id="ARBA00023136"/>
    </source>
</evidence>
<dbReference type="InterPro" id="IPR000531">
    <property type="entry name" value="Beta-barrel_TonB"/>
</dbReference>
<dbReference type="InterPro" id="IPR037066">
    <property type="entry name" value="Plug_dom_sf"/>
</dbReference>
<gene>
    <name evidence="14" type="ORF">CEX98_12115</name>
</gene>
<evidence type="ECO:0000256" key="11">
    <source>
        <dbReference type="SAM" id="SignalP"/>
    </source>
</evidence>
<dbReference type="Pfam" id="PF07715">
    <property type="entry name" value="Plug"/>
    <property type="match status" value="1"/>
</dbReference>
<keyword evidence="7 9" id="KW-0472">Membrane</keyword>
<dbReference type="GO" id="GO:0009279">
    <property type="term" value="C:cell outer membrane"/>
    <property type="evidence" value="ECO:0007669"/>
    <property type="project" value="UniProtKB-SubCell"/>
</dbReference>
<keyword evidence="8 9" id="KW-0998">Cell outer membrane</keyword>
<evidence type="ECO:0000259" key="12">
    <source>
        <dbReference type="Pfam" id="PF00593"/>
    </source>
</evidence>
<reference evidence="15" key="1">
    <citation type="journal article" date="2019" name="Genome Announc.">
        <title>Draft Genome Sequence of Pseudoalteromonas piscicida Strain 36Y ROTHPW, an Hypersaline Seawater Isolate from the South Coast of Sonora, Mexico.</title>
        <authorList>
            <person name="Sanchez-Diaz R."/>
            <person name="Molina-Garza Z.J."/>
            <person name="Cruz-Suarez L.E."/>
            <person name="Selvin J."/>
            <person name="Kiran G.S."/>
            <person name="Ibarra-Gamez J.C."/>
            <person name="Gomez-Gil B."/>
            <person name="Galaviz-Silva L."/>
        </authorList>
    </citation>
    <scope>NUCLEOTIDE SEQUENCE [LARGE SCALE GENOMIC DNA]</scope>
    <source>
        <strain evidence="15">36Y_RITHPW</strain>
    </source>
</reference>
<dbReference type="Proteomes" id="UP000228621">
    <property type="component" value="Unassembled WGS sequence"/>
</dbReference>
<dbReference type="InterPro" id="IPR036942">
    <property type="entry name" value="Beta-barrel_TonB_sf"/>
</dbReference>
<evidence type="ECO:0008006" key="16">
    <source>
        <dbReference type="Google" id="ProtNLM"/>
    </source>
</evidence>
<evidence type="ECO:0000256" key="10">
    <source>
        <dbReference type="RuleBase" id="RU003357"/>
    </source>
</evidence>
<evidence type="ECO:0000256" key="2">
    <source>
        <dbReference type="ARBA" id="ARBA00009810"/>
    </source>
</evidence>
<keyword evidence="6 10" id="KW-0798">TonB box</keyword>